<protein>
    <recommendedName>
        <fullName evidence="2">histidine kinase</fullName>
        <ecNumber evidence="2">2.7.13.3</ecNumber>
    </recommendedName>
</protein>
<evidence type="ECO:0000259" key="9">
    <source>
        <dbReference type="PROSITE" id="PS50109"/>
    </source>
</evidence>
<dbReference type="PROSITE" id="PS50109">
    <property type="entry name" value="HIS_KIN"/>
    <property type="match status" value="1"/>
</dbReference>
<evidence type="ECO:0000256" key="3">
    <source>
        <dbReference type="ARBA" id="ARBA00022553"/>
    </source>
</evidence>
<name>A0ABP3YE20_9BACT</name>
<keyword evidence="4" id="KW-0808">Transferase</keyword>
<evidence type="ECO:0000256" key="2">
    <source>
        <dbReference type="ARBA" id="ARBA00012438"/>
    </source>
</evidence>
<evidence type="ECO:0000256" key="8">
    <source>
        <dbReference type="SAM" id="Phobius"/>
    </source>
</evidence>
<dbReference type="SUPFAM" id="SSF55874">
    <property type="entry name" value="ATPase domain of HSP90 chaperone/DNA topoisomerase II/histidine kinase"/>
    <property type="match status" value="1"/>
</dbReference>
<dbReference type="InterPro" id="IPR005467">
    <property type="entry name" value="His_kinase_dom"/>
</dbReference>
<keyword evidence="3" id="KW-0597">Phosphoprotein</keyword>
<keyword evidence="8" id="KW-0812">Transmembrane</keyword>
<gene>
    <name evidence="10" type="ORF">GCM10009119_20720</name>
</gene>
<feature type="transmembrane region" description="Helical" evidence="8">
    <location>
        <begin position="97"/>
        <end position="115"/>
    </location>
</feature>
<dbReference type="InterPro" id="IPR036890">
    <property type="entry name" value="HATPase_C_sf"/>
</dbReference>
<sequence length="430" mass="48954">MRWFNTPSEPGDLDQLQYRIAVLFVLLTLVSIVFFGVSDYLLGLNPFVGKVRVVYVVLFLGCYFLMVKKKRFVLATNLMVGLILIFSILNFFYNDGYLGPTIYNLLVLIVAIGIFFNKNQSIFWFVATIGSYVLIFYLSISGVVPVVSNYNSPMDLFWDNALSVTVSALFIFIGVYLVILNYQKQHHSMLALKKENENHLADLTALNEKKNQLIALLSHDLRNPIATLSNTLELAEQEILEREDLGIIFSGLKDQTFHLNNVLDNTLEWVSAEMDDRPAERVLVRLSSFVEEMRMAIQIQASRKQQEIIVEMVGADQELHLEVNDIRIILKNLLENAVKFSPMGAKIELALLVGKRGLRWEVRNSGTLISAQIEQGLFEFKAKPSYGTDQEKGSGIGLSLCRKIAQKLNMNLGYELKENKNVFYLSRNWD</sequence>
<keyword evidence="7" id="KW-0175">Coiled coil</keyword>
<dbReference type="Pfam" id="PF02518">
    <property type="entry name" value="HATPase_c"/>
    <property type="match status" value="1"/>
</dbReference>
<dbReference type="EC" id="2.7.13.3" evidence="2"/>
<dbReference type="InterPro" id="IPR003661">
    <property type="entry name" value="HisK_dim/P_dom"/>
</dbReference>
<evidence type="ECO:0000256" key="4">
    <source>
        <dbReference type="ARBA" id="ARBA00022679"/>
    </source>
</evidence>
<evidence type="ECO:0000313" key="10">
    <source>
        <dbReference type="EMBL" id="GAA0879104.1"/>
    </source>
</evidence>
<keyword evidence="11" id="KW-1185">Reference proteome</keyword>
<feature type="transmembrane region" description="Helical" evidence="8">
    <location>
        <begin position="47"/>
        <end position="65"/>
    </location>
</feature>
<keyword evidence="6" id="KW-0902">Two-component regulatory system</keyword>
<feature type="transmembrane region" description="Helical" evidence="8">
    <location>
        <begin position="72"/>
        <end position="91"/>
    </location>
</feature>
<dbReference type="SMART" id="SM00387">
    <property type="entry name" value="HATPase_c"/>
    <property type="match status" value="1"/>
</dbReference>
<dbReference type="PANTHER" id="PTHR45453">
    <property type="entry name" value="PHOSPHATE REGULON SENSOR PROTEIN PHOR"/>
    <property type="match status" value="1"/>
</dbReference>
<reference evidence="11" key="1">
    <citation type="journal article" date="2019" name="Int. J. Syst. Evol. Microbiol.">
        <title>The Global Catalogue of Microorganisms (GCM) 10K type strain sequencing project: providing services to taxonomists for standard genome sequencing and annotation.</title>
        <authorList>
            <consortium name="The Broad Institute Genomics Platform"/>
            <consortium name="The Broad Institute Genome Sequencing Center for Infectious Disease"/>
            <person name="Wu L."/>
            <person name="Ma J."/>
        </authorList>
    </citation>
    <scope>NUCLEOTIDE SEQUENCE [LARGE SCALE GENOMIC DNA]</scope>
    <source>
        <strain evidence="11">JCM 16112</strain>
    </source>
</reference>
<dbReference type="PANTHER" id="PTHR45453:SF1">
    <property type="entry name" value="PHOSPHATE REGULON SENSOR PROTEIN PHOR"/>
    <property type="match status" value="1"/>
</dbReference>
<dbReference type="InterPro" id="IPR050351">
    <property type="entry name" value="BphY/WalK/GraS-like"/>
</dbReference>
<dbReference type="Pfam" id="PF00512">
    <property type="entry name" value="HisKA"/>
    <property type="match status" value="1"/>
</dbReference>
<keyword evidence="8" id="KW-1133">Transmembrane helix</keyword>
<feature type="transmembrane region" description="Helical" evidence="8">
    <location>
        <begin position="160"/>
        <end position="180"/>
    </location>
</feature>
<evidence type="ECO:0000256" key="7">
    <source>
        <dbReference type="SAM" id="Coils"/>
    </source>
</evidence>
<dbReference type="InterPro" id="IPR036097">
    <property type="entry name" value="HisK_dim/P_sf"/>
</dbReference>
<dbReference type="RefSeq" id="WP_343851176.1">
    <property type="nucleotide sequence ID" value="NZ_BAAAFI010000009.1"/>
</dbReference>
<dbReference type="CDD" id="cd00082">
    <property type="entry name" value="HisKA"/>
    <property type="match status" value="1"/>
</dbReference>
<feature type="domain" description="Histidine kinase" evidence="9">
    <location>
        <begin position="216"/>
        <end position="413"/>
    </location>
</feature>
<feature type="transmembrane region" description="Helical" evidence="8">
    <location>
        <begin position="122"/>
        <end position="140"/>
    </location>
</feature>
<evidence type="ECO:0000313" key="11">
    <source>
        <dbReference type="Proteomes" id="UP001500469"/>
    </source>
</evidence>
<comment type="caution">
    <text evidence="10">The sequence shown here is derived from an EMBL/GenBank/DDBJ whole genome shotgun (WGS) entry which is preliminary data.</text>
</comment>
<evidence type="ECO:0000256" key="6">
    <source>
        <dbReference type="ARBA" id="ARBA00023012"/>
    </source>
</evidence>
<keyword evidence="8" id="KW-0472">Membrane</keyword>
<dbReference type="Gene3D" id="1.10.287.130">
    <property type="match status" value="1"/>
</dbReference>
<dbReference type="Proteomes" id="UP001500469">
    <property type="component" value="Unassembled WGS sequence"/>
</dbReference>
<feature type="transmembrane region" description="Helical" evidence="8">
    <location>
        <begin position="20"/>
        <end position="41"/>
    </location>
</feature>
<comment type="catalytic activity">
    <reaction evidence="1">
        <text>ATP + protein L-histidine = ADP + protein N-phospho-L-histidine.</text>
        <dbReference type="EC" id="2.7.13.3"/>
    </reaction>
</comment>
<keyword evidence="5" id="KW-0418">Kinase</keyword>
<evidence type="ECO:0000256" key="1">
    <source>
        <dbReference type="ARBA" id="ARBA00000085"/>
    </source>
</evidence>
<dbReference type="SMART" id="SM00388">
    <property type="entry name" value="HisKA"/>
    <property type="match status" value="1"/>
</dbReference>
<organism evidence="10 11">
    <name type="scientific">Algoriphagus jejuensis</name>
    <dbReference type="NCBI Taxonomy" id="419934"/>
    <lineage>
        <taxon>Bacteria</taxon>
        <taxon>Pseudomonadati</taxon>
        <taxon>Bacteroidota</taxon>
        <taxon>Cytophagia</taxon>
        <taxon>Cytophagales</taxon>
        <taxon>Cyclobacteriaceae</taxon>
        <taxon>Algoriphagus</taxon>
    </lineage>
</organism>
<evidence type="ECO:0000256" key="5">
    <source>
        <dbReference type="ARBA" id="ARBA00022777"/>
    </source>
</evidence>
<proteinExistence type="predicted"/>
<accession>A0ABP3YE20</accession>
<dbReference type="SUPFAM" id="SSF47384">
    <property type="entry name" value="Homodimeric domain of signal transducing histidine kinase"/>
    <property type="match status" value="1"/>
</dbReference>
<dbReference type="Gene3D" id="3.30.565.10">
    <property type="entry name" value="Histidine kinase-like ATPase, C-terminal domain"/>
    <property type="match status" value="1"/>
</dbReference>
<feature type="coiled-coil region" evidence="7">
    <location>
        <begin position="189"/>
        <end position="245"/>
    </location>
</feature>
<dbReference type="EMBL" id="BAAAFI010000009">
    <property type="protein sequence ID" value="GAA0879104.1"/>
    <property type="molecule type" value="Genomic_DNA"/>
</dbReference>
<dbReference type="InterPro" id="IPR003594">
    <property type="entry name" value="HATPase_dom"/>
</dbReference>